<dbReference type="InterPro" id="IPR006343">
    <property type="entry name" value="DnaB/C_C"/>
</dbReference>
<dbReference type="Proteomes" id="UP000018890">
    <property type="component" value="Unassembled WGS sequence"/>
</dbReference>
<dbReference type="NCBIfam" id="TIGR01446">
    <property type="entry name" value="DnaD_dom"/>
    <property type="match status" value="1"/>
</dbReference>
<sequence>MLDCIQKELEGVKDRSLIKYIGQFVANESIRALYASFCLQTDDTLTISGQEEEKEEEKEKEKEQERYAAVFRFYEENMGVLNPFIAESIAHWVKELSPEVVMLAIEKSLMRQKRWDYAEGMFDG</sequence>
<dbReference type="OrthoDB" id="1258529at2"/>
<comment type="caution">
    <text evidence="3">The sequence shown here is derived from an EMBL/GenBank/DDBJ whole genome shotgun (WGS) entry which is preliminary data.</text>
</comment>
<reference evidence="3" key="1">
    <citation type="journal article" date="2014" name="Genome Announc.">
        <title>Draft Genome Sequences of Three Alkaliphilic Bacillus Strains, Bacillus wakoensis JCM 9140T, Bacillus akibai JCM 9157T, and Bacillus hemicellulosilyticus JCM 9152T.</title>
        <authorList>
            <person name="Yuki M."/>
            <person name="Oshima K."/>
            <person name="Suda W."/>
            <person name="Oshida Y."/>
            <person name="Kitamura K."/>
            <person name="Iida T."/>
            <person name="Hattori M."/>
            <person name="Ohkuma M."/>
        </authorList>
    </citation>
    <scope>NUCLEOTIDE SEQUENCE [LARGE SCALE GENOMIC DNA]</scope>
    <source>
        <strain evidence="3">JCM 9140</strain>
    </source>
</reference>
<evidence type="ECO:0000256" key="1">
    <source>
        <dbReference type="ARBA" id="ARBA00093462"/>
    </source>
</evidence>
<dbReference type="PANTHER" id="PTHR37293:SF5">
    <property type="entry name" value="DNA REPLICATION PROTEIN"/>
    <property type="match status" value="1"/>
</dbReference>
<evidence type="ECO:0000259" key="2">
    <source>
        <dbReference type="Pfam" id="PF07261"/>
    </source>
</evidence>
<evidence type="ECO:0000313" key="3">
    <source>
        <dbReference type="EMBL" id="GAE28617.1"/>
    </source>
</evidence>
<protein>
    <submittedName>
        <fullName evidence="3">DNA replication protein</fullName>
    </submittedName>
</protein>
<dbReference type="Gene3D" id="1.10.10.630">
    <property type="entry name" value="DnaD domain-like"/>
    <property type="match status" value="1"/>
</dbReference>
<feature type="domain" description="DnaB/C C-terminal" evidence="2">
    <location>
        <begin position="71"/>
        <end position="120"/>
    </location>
</feature>
<dbReference type="PANTHER" id="PTHR37293">
    <property type="entry name" value="PHAGE REPLICATION PROTEIN-RELATED"/>
    <property type="match status" value="1"/>
</dbReference>
<dbReference type="RefSeq" id="WP_052002489.1">
    <property type="nucleotide sequence ID" value="NZ_BAUT01000140.1"/>
</dbReference>
<dbReference type="EMBL" id="BAUT01000140">
    <property type="protein sequence ID" value="GAE28617.1"/>
    <property type="molecule type" value="Genomic_DNA"/>
</dbReference>
<name>W4Q9G8_9BACI</name>
<keyword evidence="4" id="KW-1185">Reference proteome</keyword>
<dbReference type="InterPro" id="IPR034829">
    <property type="entry name" value="DnaD-like_sf"/>
</dbReference>
<accession>W4Q9G8</accession>
<gene>
    <name evidence="3" type="ORF">JCM9140_4869</name>
</gene>
<evidence type="ECO:0000313" key="4">
    <source>
        <dbReference type="Proteomes" id="UP000018890"/>
    </source>
</evidence>
<comment type="similarity">
    <text evidence="1">Belongs to the DnaB/DnaD family.</text>
</comment>
<dbReference type="InterPro" id="IPR053162">
    <property type="entry name" value="DnaD"/>
</dbReference>
<dbReference type="Pfam" id="PF07261">
    <property type="entry name" value="DnaB_2"/>
    <property type="match status" value="1"/>
</dbReference>
<proteinExistence type="inferred from homology"/>
<organism evidence="3 4">
    <name type="scientific">Halalkalibacter wakoensis JCM 9140</name>
    <dbReference type="NCBI Taxonomy" id="1236970"/>
    <lineage>
        <taxon>Bacteria</taxon>
        <taxon>Bacillati</taxon>
        <taxon>Bacillota</taxon>
        <taxon>Bacilli</taxon>
        <taxon>Bacillales</taxon>
        <taxon>Bacillaceae</taxon>
        <taxon>Halalkalibacter</taxon>
    </lineage>
</organism>
<dbReference type="AlphaFoldDB" id="W4Q9G8"/>
<dbReference type="SUPFAM" id="SSF158499">
    <property type="entry name" value="DnaD domain-like"/>
    <property type="match status" value="1"/>
</dbReference>